<dbReference type="Pfam" id="PF02837">
    <property type="entry name" value="Glyco_hydro_2_N"/>
    <property type="match status" value="1"/>
</dbReference>
<dbReference type="eggNOG" id="COG3250">
    <property type="taxonomic scope" value="Bacteria"/>
</dbReference>
<evidence type="ECO:0000259" key="7">
    <source>
        <dbReference type="Pfam" id="PF25275"/>
    </source>
</evidence>
<dbReference type="STRING" id="1347342.BN863_21240"/>
<dbReference type="PANTHER" id="PTHR42732:SF1">
    <property type="entry name" value="BETA-MANNOSIDASE"/>
    <property type="match status" value="1"/>
</dbReference>
<dbReference type="Proteomes" id="UP000016160">
    <property type="component" value="Chromosome"/>
</dbReference>
<dbReference type="GO" id="GO:0004565">
    <property type="term" value="F:beta-galactosidase activity"/>
    <property type="evidence" value="ECO:0007669"/>
    <property type="project" value="UniProtKB-EC"/>
</dbReference>
<dbReference type="Pfam" id="PF00703">
    <property type="entry name" value="Glyco_hydro_2"/>
    <property type="match status" value="1"/>
</dbReference>
<evidence type="ECO:0000259" key="6">
    <source>
        <dbReference type="Pfam" id="PF02837"/>
    </source>
</evidence>
<dbReference type="Gene3D" id="2.60.40.10">
    <property type="entry name" value="Immunoglobulins"/>
    <property type="match status" value="2"/>
</dbReference>
<dbReference type="GO" id="GO:0005975">
    <property type="term" value="P:carbohydrate metabolic process"/>
    <property type="evidence" value="ECO:0007669"/>
    <property type="project" value="InterPro"/>
</dbReference>
<dbReference type="InterPro" id="IPR033803">
    <property type="entry name" value="CBD-like_Golvesin-Xly"/>
</dbReference>
<evidence type="ECO:0000259" key="5">
    <source>
        <dbReference type="Pfam" id="PF02836"/>
    </source>
</evidence>
<name>T2KN36_FORAG</name>
<evidence type="ECO:0000256" key="3">
    <source>
        <dbReference type="ARBA" id="ARBA00023295"/>
    </source>
</evidence>
<feature type="domain" description="Golvesin/Xly CBD-like" evidence="7">
    <location>
        <begin position="36"/>
        <end position="168"/>
    </location>
</feature>
<gene>
    <name evidence="8" type="ORF">BN863_21240</name>
</gene>
<evidence type="ECO:0000256" key="1">
    <source>
        <dbReference type="ARBA" id="ARBA00007401"/>
    </source>
</evidence>
<dbReference type="Gene3D" id="3.20.20.80">
    <property type="entry name" value="Glycosidases"/>
    <property type="match status" value="1"/>
</dbReference>
<dbReference type="InterPro" id="IPR051913">
    <property type="entry name" value="GH2_Domain-Containing"/>
</dbReference>
<keyword evidence="2 8" id="KW-0378">Hydrolase</keyword>
<evidence type="ECO:0000256" key="2">
    <source>
        <dbReference type="ARBA" id="ARBA00022801"/>
    </source>
</evidence>
<dbReference type="EC" id="3.2.1.23" evidence="8"/>
<dbReference type="InterPro" id="IPR006102">
    <property type="entry name" value="Ig-like_GH2"/>
</dbReference>
<dbReference type="EMBL" id="HG315671">
    <property type="protein sequence ID" value="CDF79836.1"/>
    <property type="molecule type" value="Genomic_DNA"/>
</dbReference>
<comment type="similarity">
    <text evidence="1">Belongs to the glycosyl hydrolase 2 family.</text>
</comment>
<dbReference type="PATRIC" id="fig|1347342.6.peg.2131"/>
<dbReference type="PANTHER" id="PTHR42732">
    <property type="entry name" value="BETA-GALACTOSIDASE"/>
    <property type="match status" value="1"/>
</dbReference>
<evidence type="ECO:0000259" key="4">
    <source>
        <dbReference type="Pfam" id="PF00703"/>
    </source>
</evidence>
<reference evidence="8 9" key="1">
    <citation type="journal article" date="2013" name="Appl. Environ. Microbiol.">
        <title>The genome of the alga-associated marine flavobacterium Formosa agariphila KMM 3901T reveals a broad potential for degradation of algal polysaccharides.</title>
        <authorList>
            <person name="Mann A.J."/>
            <person name="Hahnke R.L."/>
            <person name="Huang S."/>
            <person name="Werner J."/>
            <person name="Xing P."/>
            <person name="Barbeyron T."/>
            <person name="Huettel B."/>
            <person name="Stueber K."/>
            <person name="Reinhardt R."/>
            <person name="Harder J."/>
            <person name="Gloeckner F.O."/>
            <person name="Amann R.I."/>
            <person name="Teeling H."/>
        </authorList>
    </citation>
    <scope>NUCLEOTIDE SEQUENCE [LARGE SCALE GENOMIC DNA]</scope>
    <source>
        <strain evidence="9">DSM 15362 / KCTC 12365 / LMG 23005 / KMM 3901</strain>
    </source>
</reference>
<accession>T2KN36</accession>
<dbReference type="SUPFAM" id="SSF49785">
    <property type="entry name" value="Galactose-binding domain-like"/>
    <property type="match status" value="1"/>
</dbReference>
<dbReference type="InterPro" id="IPR006103">
    <property type="entry name" value="Glyco_hydro_2_cat"/>
</dbReference>
<dbReference type="CDD" id="cd00063">
    <property type="entry name" value="FN3"/>
    <property type="match status" value="1"/>
</dbReference>
<dbReference type="AlphaFoldDB" id="T2KN36"/>
<evidence type="ECO:0000313" key="8">
    <source>
        <dbReference type="EMBL" id="CDF79836.1"/>
    </source>
</evidence>
<dbReference type="InterPro" id="IPR013783">
    <property type="entry name" value="Ig-like_fold"/>
</dbReference>
<feature type="domain" description="Glycoside hydrolase family 2 catalytic" evidence="5">
    <location>
        <begin position="426"/>
        <end position="634"/>
    </location>
</feature>
<dbReference type="InterPro" id="IPR003961">
    <property type="entry name" value="FN3_dom"/>
</dbReference>
<sequence length="982" mass="112402">VVDNGEEFSLNGNWKFNTIDGQGYNYLNVQENISDIIIDNSDIENVEVKGNWNSKKFGERDTSFYKDDYLVRNFVKGEGNANYVRFRPNLEKSGYYEAFVKYPFSSHLTSQCNIKHAGEITTKYLSQRVFCGEWISVGIYQFDKKDDNYIEITAITDGQVAADAVMLKPISEATYAQAKKMPEQVYLPSFDDTSWNDLKVPGHWGMLNSYSNYTGSGWYRKTFKLPSNWTSKNDERIRIQFGAVYHLAKVYLNGQYIGKHQGGLTPFEFDITDHVKFGGKNVIAVEVNNAFIVGATWNWGGIIRGVQLKKQKNVRIQNQYIHAEPDLKKGTAAVNLKIKIENNSNSSRKVDVFSKIKEIKNVTLAQKGVEIAPNSITTIVLIAHLKAKDVKLWHFDNPNLYTLETTISENNSELDSNQTDFGIRKIEVTNSQLLLNGEPVRTGGFNRVSENRYYGSSEPIEILERDVDLMKESGANFMRIMHGTQNEELIKLCDRKGILLFEEVNVRDLTNPEFTAPEYPLIKSWLKEMIERDSNHPSIIGWSVGNELSDHYDFAKKMMEYVRTELDEHRLLTCVSNSGQKKTYTRTTDPNTHVDIIMHNMYRWQGEPQDILDTLREKWPNKPVFISEYGFDPYPTASLDGDKPIVSEWNQHFRGKNEFVIGSSMWTFNDYRSGYAGTSAEENRVWGVVNVWGQKRRLFDRFQKENSPIKTLKVEEITKSKKSISVEITSKEASDYPSYQINNYQLVATFSNHQGVVLHEQKIKLPAIEIGGSWKGRLRLKKNLNPYLLTVKVINPLGYQRGKKEIFYKVPNAPSIDKVIAGQNNARIYFTKTVGVKEYKLAYKTKGSEYQFTEPTISSFIDVQGLSEKSYEVALVAINGKGDSEFSKAVPFNMTNQKLHPVVWESFIDDTKLVIGYSSDFIDGNYTVRYGTQKDNLNKVFTTNVRGMLTIDLDNEKEIFFQIKREVAGESSSWSPVIAVKY</sequence>
<keyword evidence="3 8" id="KW-0326">Glycosidase</keyword>
<proteinExistence type="inferred from homology"/>
<dbReference type="InterPro" id="IPR036156">
    <property type="entry name" value="Beta-gal/glucu_dom_sf"/>
</dbReference>
<dbReference type="HOGENOM" id="CLU_006501_6_3_10"/>
<dbReference type="Pfam" id="PF02836">
    <property type="entry name" value="Glyco_hydro_2_C"/>
    <property type="match status" value="1"/>
</dbReference>
<keyword evidence="9" id="KW-1185">Reference proteome</keyword>
<dbReference type="SUPFAM" id="SSF51445">
    <property type="entry name" value="(Trans)glycosidases"/>
    <property type="match status" value="1"/>
</dbReference>
<feature type="domain" description="Glycoside hydrolase family 2 immunoglobulin-like beta-sandwich" evidence="4">
    <location>
        <begin position="320"/>
        <end position="424"/>
    </location>
</feature>
<dbReference type="InterPro" id="IPR008979">
    <property type="entry name" value="Galactose-bd-like_sf"/>
</dbReference>
<dbReference type="InterPro" id="IPR006101">
    <property type="entry name" value="Glyco_hydro_2"/>
</dbReference>
<dbReference type="InterPro" id="IPR017853">
    <property type="entry name" value="GH"/>
</dbReference>
<feature type="domain" description="Glycosyl hydrolases family 2 sugar binding" evidence="6">
    <location>
        <begin position="210"/>
        <end position="310"/>
    </location>
</feature>
<dbReference type="SUPFAM" id="SSF49303">
    <property type="entry name" value="beta-Galactosidase/glucuronidase domain"/>
    <property type="match status" value="1"/>
</dbReference>
<feature type="non-terminal residue" evidence="8">
    <location>
        <position position="1"/>
    </location>
</feature>
<dbReference type="InterPro" id="IPR006104">
    <property type="entry name" value="Glyco_hydro_2_N"/>
</dbReference>
<organism evidence="8 9">
    <name type="scientific">Formosa agariphila (strain DSM 15362 / KCTC 12365 / LMG 23005 / KMM 3901 / M-2Alg 35-1)</name>
    <dbReference type="NCBI Taxonomy" id="1347342"/>
    <lineage>
        <taxon>Bacteria</taxon>
        <taxon>Pseudomonadati</taxon>
        <taxon>Bacteroidota</taxon>
        <taxon>Flavobacteriia</taxon>
        <taxon>Flavobacteriales</taxon>
        <taxon>Flavobacteriaceae</taxon>
        <taxon>Formosa</taxon>
    </lineage>
</organism>
<dbReference type="Pfam" id="PF25275">
    <property type="entry name" value="Golvesin_C"/>
    <property type="match status" value="1"/>
</dbReference>
<evidence type="ECO:0000313" key="9">
    <source>
        <dbReference type="Proteomes" id="UP000016160"/>
    </source>
</evidence>
<dbReference type="Gene3D" id="2.60.120.260">
    <property type="entry name" value="Galactose-binding domain-like"/>
    <property type="match status" value="1"/>
</dbReference>
<protein>
    <submittedName>
        <fullName evidence="8">Glycoside hydrolase (GH2)</fullName>
        <ecNumber evidence="8">3.2.1.23</ecNumber>
    </submittedName>
</protein>
<dbReference type="PRINTS" id="PR00132">
    <property type="entry name" value="GLHYDRLASE2"/>
</dbReference>